<dbReference type="InterPro" id="IPR012319">
    <property type="entry name" value="FPG_cat"/>
</dbReference>
<reference evidence="11 12" key="1">
    <citation type="submission" date="2015-07" db="EMBL/GenBank/DDBJ databases">
        <title>Genome sequence of Levilinea saccharolytica DSM 16555.</title>
        <authorList>
            <person name="Hemp J."/>
            <person name="Ward L.M."/>
            <person name="Pace L.A."/>
            <person name="Fischer W.W."/>
        </authorList>
    </citation>
    <scope>NUCLEOTIDE SEQUENCE [LARGE SCALE GENOMIC DNA]</scope>
    <source>
        <strain evidence="11 12">KIBI-1</strain>
    </source>
</reference>
<name>A0A0P6XVF9_9CHLR</name>
<sequence>MIEIPEAATLGHQIREELTGRRVVTVLAGAAAHKFAWYHGDPAGYAPLLEGDTLVSAAAHGGMLELHTQRALLLFHDGVNLRLHPAAGPVPGKHQLLLTFDDGSALSASVQMYGGLYAWDRRETFDNPYYRIALEKPSPLEPEQFTQAYFMQLLAGPDVQKLSAKAALATEQRIPGLGNGVLQDILWKARLLPRRKISSLTEEEAQKLYVSLMSTLAEMSRLRGRDTEKDLYGIPGGYLTVMSAKNAGAPCPACGRAIVKEAYMGGSVYTCPNCQH</sequence>
<dbReference type="GO" id="GO:0008270">
    <property type="term" value="F:zinc ion binding"/>
    <property type="evidence" value="ECO:0007669"/>
    <property type="project" value="InterPro"/>
</dbReference>
<comment type="catalytic activity">
    <reaction evidence="1">
        <text>Hydrolysis of DNA containing ring-opened 7-methylguanine residues, releasing 2,6-diamino-4-hydroxy-5-(N-methyl)formamidopyrimidine.</text>
        <dbReference type="EC" id="3.2.2.23"/>
    </reaction>
</comment>
<dbReference type="RefSeq" id="WP_062419135.1">
    <property type="nucleotide sequence ID" value="NZ_DF967974.1"/>
</dbReference>
<dbReference type="PANTHER" id="PTHR22993">
    <property type="entry name" value="FORMAMIDOPYRIMIDINE-DNA GLYCOSYLASE"/>
    <property type="match status" value="1"/>
</dbReference>
<dbReference type="SMART" id="SM01232">
    <property type="entry name" value="H2TH"/>
    <property type="match status" value="1"/>
</dbReference>
<dbReference type="PATRIC" id="fig|229921.5.peg.2682"/>
<dbReference type="SUPFAM" id="SSF81624">
    <property type="entry name" value="N-terminal domain of MutM-like DNA repair proteins"/>
    <property type="match status" value="1"/>
</dbReference>
<evidence type="ECO:0000256" key="4">
    <source>
        <dbReference type="ARBA" id="ARBA00022801"/>
    </source>
</evidence>
<keyword evidence="7" id="KW-0456">Lyase</keyword>
<keyword evidence="3" id="KW-0227">DNA damage</keyword>
<gene>
    <name evidence="11" type="ORF">ADN01_16240</name>
</gene>
<dbReference type="GO" id="GO:0003684">
    <property type="term" value="F:damaged DNA binding"/>
    <property type="evidence" value="ECO:0007669"/>
    <property type="project" value="InterPro"/>
</dbReference>
<dbReference type="Proteomes" id="UP000050501">
    <property type="component" value="Unassembled WGS sequence"/>
</dbReference>
<keyword evidence="6" id="KW-0234">DNA repair</keyword>
<dbReference type="GO" id="GO:0034039">
    <property type="term" value="F:8-oxo-7,8-dihydroguanine DNA N-glycosylase activity"/>
    <property type="evidence" value="ECO:0007669"/>
    <property type="project" value="TreeGrafter"/>
</dbReference>
<evidence type="ECO:0000256" key="5">
    <source>
        <dbReference type="ARBA" id="ARBA00023125"/>
    </source>
</evidence>
<keyword evidence="5" id="KW-0238">DNA-binding</keyword>
<dbReference type="InterPro" id="IPR035937">
    <property type="entry name" value="FPG_N"/>
</dbReference>
<accession>A0A0P6XVF9</accession>
<evidence type="ECO:0000256" key="1">
    <source>
        <dbReference type="ARBA" id="ARBA00001668"/>
    </source>
</evidence>
<feature type="domain" description="Formamidopyrimidine-DNA glycosylase catalytic" evidence="10">
    <location>
        <begin position="2"/>
        <end position="107"/>
    </location>
</feature>
<evidence type="ECO:0000256" key="9">
    <source>
        <dbReference type="ARBA" id="ARBA00023295"/>
    </source>
</evidence>
<evidence type="ECO:0000256" key="8">
    <source>
        <dbReference type="ARBA" id="ARBA00023268"/>
    </source>
</evidence>
<evidence type="ECO:0000256" key="7">
    <source>
        <dbReference type="ARBA" id="ARBA00023239"/>
    </source>
</evidence>
<proteinExistence type="inferred from homology"/>
<dbReference type="InterPro" id="IPR015886">
    <property type="entry name" value="H2TH_FPG"/>
</dbReference>
<protein>
    <submittedName>
        <fullName evidence="11">Formamidopyrimidine-DNA glycosylase</fullName>
    </submittedName>
</protein>
<dbReference type="GO" id="GO:0016829">
    <property type="term" value="F:lyase activity"/>
    <property type="evidence" value="ECO:0007669"/>
    <property type="project" value="UniProtKB-KW"/>
</dbReference>
<evidence type="ECO:0000256" key="2">
    <source>
        <dbReference type="ARBA" id="ARBA00009409"/>
    </source>
</evidence>
<dbReference type="EMBL" id="LGCM01000060">
    <property type="protein sequence ID" value="KPL77441.1"/>
    <property type="molecule type" value="Genomic_DNA"/>
</dbReference>
<keyword evidence="4" id="KW-0378">Hydrolase</keyword>
<dbReference type="PANTHER" id="PTHR22993:SF9">
    <property type="entry name" value="FORMAMIDOPYRIMIDINE-DNA GLYCOSYLASE"/>
    <property type="match status" value="1"/>
</dbReference>
<organism evidence="11 12">
    <name type="scientific">Levilinea saccharolytica</name>
    <dbReference type="NCBI Taxonomy" id="229921"/>
    <lineage>
        <taxon>Bacteria</taxon>
        <taxon>Bacillati</taxon>
        <taxon>Chloroflexota</taxon>
        <taxon>Anaerolineae</taxon>
        <taxon>Anaerolineales</taxon>
        <taxon>Anaerolineaceae</taxon>
        <taxon>Levilinea</taxon>
    </lineage>
</organism>
<evidence type="ECO:0000313" key="11">
    <source>
        <dbReference type="EMBL" id="KPL77441.1"/>
    </source>
</evidence>
<evidence type="ECO:0000256" key="3">
    <source>
        <dbReference type="ARBA" id="ARBA00022763"/>
    </source>
</evidence>
<dbReference type="Gene3D" id="1.10.8.50">
    <property type="match status" value="1"/>
</dbReference>
<evidence type="ECO:0000313" key="12">
    <source>
        <dbReference type="Proteomes" id="UP000050501"/>
    </source>
</evidence>
<keyword evidence="12" id="KW-1185">Reference proteome</keyword>
<dbReference type="AlphaFoldDB" id="A0A0P6XVF9"/>
<keyword evidence="8" id="KW-0511">Multifunctional enzyme</keyword>
<comment type="caution">
    <text evidence="11">The sequence shown here is derived from an EMBL/GenBank/DDBJ whole genome shotgun (WGS) entry which is preliminary data.</text>
</comment>
<dbReference type="SUPFAM" id="SSF46946">
    <property type="entry name" value="S13-like H2TH domain"/>
    <property type="match status" value="1"/>
</dbReference>
<evidence type="ECO:0000256" key="6">
    <source>
        <dbReference type="ARBA" id="ARBA00023204"/>
    </source>
</evidence>
<dbReference type="STRING" id="229921.ADN01_16240"/>
<dbReference type="InterPro" id="IPR010979">
    <property type="entry name" value="Ribosomal_uS13-like_H2TH"/>
</dbReference>
<comment type="similarity">
    <text evidence="2">Belongs to the FPG family.</text>
</comment>
<dbReference type="OrthoDB" id="9800855at2"/>
<keyword evidence="9" id="KW-0326">Glycosidase</keyword>
<dbReference type="GO" id="GO:0003906">
    <property type="term" value="F:DNA-(apurinic or apyrimidinic site) endonuclease activity"/>
    <property type="evidence" value="ECO:0007669"/>
    <property type="project" value="InterPro"/>
</dbReference>
<dbReference type="GO" id="GO:0006284">
    <property type="term" value="P:base-excision repair"/>
    <property type="evidence" value="ECO:0007669"/>
    <property type="project" value="InterPro"/>
</dbReference>
<dbReference type="PROSITE" id="PS51068">
    <property type="entry name" value="FPG_CAT"/>
    <property type="match status" value="1"/>
</dbReference>
<dbReference type="SUPFAM" id="SSF57716">
    <property type="entry name" value="Glucocorticoid receptor-like (DNA-binding domain)"/>
    <property type="match status" value="1"/>
</dbReference>
<evidence type="ECO:0000259" key="10">
    <source>
        <dbReference type="PROSITE" id="PS51068"/>
    </source>
</evidence>